<gene>
    <name evidence="2" type="ORF">COT97_02000</name>
</gene>
<keyword evidence="1" id="KW-0472">Membrane</keyword>
<evidence type="ECO:0000256" key="1">
    <source>
        <dbReference type="SAM" id="Phobius"/>
    </source>
</evidence>
<reference evidence="3" key="1">
    <citation type="submission" date="2017-09" db="EMBL/GenBank/DDBJ databases">
        <title>Depth-based differentiation of microbial function through sediment-hosted aquifers and enrichment of novel symbionts in the deep terrestrial subsurface.</title>
        <authorList>
            <person name="Probst A.J."/>
            <person name="Ladd B."/>
            <person name="Jarett J.K."/>
            <person name="Geller-Mcgrath D.E."/>
            <person name="Sieber C.M.K."/>
            <person name="Emerson J.B."/>
            <person name="Anantharaman K."/>
            <person name="Thomas B.C."/>
            <person name="Malmstrom R."/>
            <person name="Stieglmeier M."/>
            <person name="Klingl A."/>
            <person name="Woyke T."/>
            <person name="Ryan C.M."/>
            <person name="Banfield J.F."/>
        </authorList>
    </citation>
    <scope>NUCLEOTIDE SEQUENCE [LARGE SCALE GENOMIC DNA]</scope>
</reference>
<accession>A0A2H0V591</accession>
<feature type="transmembrane region" description="Helical" evidence="1">
    <location>
        <begin position="69"/>
        <end position="90"/>
    </location>
</feature>
<name>A0A2H0V591_9BACT</name>
<dbReference type="AlphaFoldDB" id="A0A2H0V591"/>
<keyword evidence="1" id="KW-1133">Transmembrane helix</keyword>
<proteinExistence type="predicted"/>
<evidence type="ECO:0000313" key="2">
    <source>
        <dbReference type="EMBL" id="PIR94243.1"/>
    </source>
</evidence>
<sequence length="97" mass="10718">MFILMLIIAIMLSLISFSVYFYFSFKKPTTAHHKHLTALIVIIIVNILAWGLARGYASFSLPPASANTFGHLALLLMCMLTGAGLGSVYMKRKLNPN</sequence>
<comment type="caution">
    <text evidence="2">The sequence shown here is derived from an EMBL/GenBank/DDBJ whole genome shotgun (WGS) entry which is preliminary data.</text>
</comment>
<dbReference type="Proteomes" id="UP000229901">
    <property type="component" value="Unassembled WGS sequence"/>
</dbReference>
<keyword evidence="1" id="KW-0812">Transmembrane</keyword>
<feature type="transmembrane region" description="Helical" evidence="1">
    <location>
        <begin position="6"/>
        <end position="23"/>
    </location>
</feature>
<feature type="transmembrane region" description="Helical" evidence="1">
    <location>
        <begin position="35"/>
        <end position="57"/>
    </location>
</feature>
<organism evidence="2 3">
    <name type="scientific">Candidatus Falkowbacteria bacterium CG10_big_fil_rev_8_21_14_0_10_39_11</name>
    <dbReference type="NCBI Taxonomy" id="1974565"/>
    <lineage>
        <taxon>Bacteria</taxon>
        <taxon>Candidatus Falkowiibacteriota</taxon>
    </lineage>
</organism>
<protein>
    <submittedName>
        <fullName evidence="2">Uncharacterized protein</fullName>
    </submittedName>
</protein>
<dbReference type="EMBL" id="PFAP01000011">
    <property type="protein sequence ID" value="PIR94243.1"/>
    <property type="molecule type" value="Genomic_DNA"/>
</dbReference>
<evidence type="ECO:0000313" key="3">
    <source>
        <dbReference type="Proteomes" id="UP000229901"/>
    </source>
</evidence>